<dbReference type="AlphaFoldDB" id="A0AA41W4L0"/>
<dbReference type="InterPro" id="IPR023614">
    <property type="entry name" value="Porin_dom_sf"/>
</dbReference>
<evidence type="ECO:0000256" key="1">
    <source>
        <dbReference type="SAM" id="SignalP"/>
    </source>
</evidence>
<evidence type="ECO:0000313" key="3">
    <source>
        <dbReference type="EMBL" id="MCM2678844.1"/>
    </source>
</evidence>
<evidence type="ECO:0000259" key="2">
    <source>
        <dbReference type="Pfam" id="PF13609"/>
    </source>
</evidence>
<dbReference type="EMBL" id="JAMQGP010000001">
    <property type="protein sequence ID" value="MCM2678844.1"/>
    <property type="molecule type" value="Genomic_DNA"/>
</dbReference>
<dbReference type="Pfam" id="PF13609">
    <property type="entry name" value="Porin_4"/>
    <property type="match status" value="1"/>
</dbReference>
<comment type="caution">
    <text evidence="3">The sequence shown here is derived from an EMBL/GenBank/DDBJ whole genome shotgun (WGS) entry which is preliminary data.</text>
</comment>
<dbReference type="InterPro" id="IPR033900">
    <property type="entry name" value="Gram_neg_porin_domain"/>
</dbReference>
<evidence type="ECO:0000313" key="4">
    <source>
        <dbReference type="Proteomes" id="UP001165393"/>
    </source>
</evidence>
<dbReference type="SUPFAM" id="SSF56935">
    <property type="entry name" value="Porins"/>
    <property type="match status" value="1"/>
</dbReference>
<gene>
    <name evidence="3" type="ORF">NAF29_04030</name>
</gene>
<dbReference type="GO" id="GO:0016020">
    <property type="term" value="C:membrane"/>
    <property type="evidence" value="ECO:0007669"/>
    <property type="project" value="InterPro"/>
</dbReference>
<dbReference type="Gene3D" id="2.40.160.10">
    <property type="entry name" value="Porin"/>
    <property type="match status" value="1"/>
</dbReference>
<reference evidence="3 4" key="1">
    <citation type="journal article" date="2013" name="Antonie Van Leeuwenhoek">
        <title>Echinimonas agarilytica gen. nov., sp. nov., a new gammaproteobacterium isolated from the sea urchin Strongylocentrotus intermedius.</title>
        <authorList>
            <person name="Nedashkovskaya O.I."/>
            <person name="Stenkova A.M."/>
            <person name="Zhukova N.V."/>
            <person name="Van Trappen S."/>
            <person name="Lee J.S."/>
            <person name="Kim S.B."/>
        </authorList>
    </citation>
    <scope>NUCLEOTIDE SEQUENCE [LARGE SCALE GENOMIC DNA]</scope>
    <source>
        <strain evidence="3 4">KMM 6351</strain>
    </source>
</reference>
<protein>
    <recommendedName>
        <fullName evidence="2">Porin domain-containing protein</fullName>
    </recommendedName>
</protein>
<feature type="signal peptide" evidence="1">
    <location>
        <begin position="1"/>
        <end position="23"/>
    </location>
</feature>
<sequence length="403" mass="43818">MKTRVHAIALGVAAAVLGTSAFAADSDEERIKKLEQQVTVLQAQQKSADPLDRFHINGFASVGMGIASEDLGYAGYKDDDVHFSPDSMAALQVSFDINSKAQAVVQIVARGEDDWDPEFEWAYVSYQFDNGVTARGGRLRAPVFMLSDYLEVGYAYSFARPSVEVYESLPISTLDGFDLRIPVALGDTTLTFQPFVGETTIEADNLENDTDVDNILGLAVELDWSDFNFRTSYATSELKEESESSIVDGADGTFLGFGAGWDNGDWVVMGEWTRIEVDGLYPDTDSYYVSAGYRYNDLTPYVMVSGLESQDDDERAIPIPGIRSSADIERMSYSLGLRWDFAAGMAVKFDATLVDDFGDTSGGFPANSVALPVGGGSTIPVVAPDAIKIDDVALYSVVFDVIF</sequence>
<dbReference type="RefSeq" id="WP_251260192.1">
    <property type="nucleotide sequence ID" value="NZ_JAMQGP010000001.1"/>
</dbReference>
<feature type="domain" description="Porin" evidence="2">
    <location>
        <begin position="12"/>
        <end position="352"/>
    </location>
</feature>
<organism evidence="3 4">
    <name type="scientific">Echinimonas agarilytica</name>
    <dbReference type="NCBI Taxonomy" id="1215918"/>
    <lineage>
        <taxon>Bacteria</taxon>
        <taxon>Pseudomonadati</taxon>
        <taxon>Pseudomonadota</taxon>
        <taxon>Gammaproteobacteria</taxon>
        <taxon>Alteromonadales</taxon>
        <taxon>Echinimonadaceae</taxon>
        <taxon>Echinimonas</taxon>
    </lineage>
</organism>
<keyword evidence="4" id="KW-1185">Reference proteome</keyword>
<keyword evidence="1" id="KW-0732">Signal</keyword>
<dbReference type="GO" id="GO:0015288">
    <property type="term" value="F:porin activity"/>
    <property type="evidence" value="ECO:0007669"/>
    <property type="project" value="InterPro"/>
</dbReference>
<name>A0AA41W4L0_9GAMM</name>
<feature type="chain" id="PRO_5041241590" description="Porin domain-containing protein" evidence="1">
    <location>
        <begin position="24"/>
        <end position="403"/>
    </location>
</feature>
<dbReference type="Proteomes" id="UP001165393">
    <property type="component" value="Unassembled WGS sequence"/>
</dbReference>
<proteinExistence type="predicted"/>
<accession>A0AA41W4L0</accession>